<evidence type="ECO:0000313" key="3">
    <source>
        <dbReference type="Proteomes" id="UP001372338"/>
    </source>
</evidence>
<proteinExistence type="predicted"/>
<dbReference type="EMBL" id="JAYWIO010000008">
    <property type="protein sequence ID" value="KAK7243295.1"/>
    <property type="molecule type" value="Genomic_DNA"/>
</dbReference>
<name>A0AAN9E423_CROPI</name>
<dbReference type="AlphaFoldDB" id="A0AAN9E423"/>
<feature type="compositionally biased region" description="Basic and acidic residues" evidence="1">
    <location>
        <begin position="18"/>
        <end position="36"/>
    </location>
</feature>
<evidence type="ECO:0000256" key="1">
    <source>
        <dbReference type="SAM" id="MobiDB-lite"/>
    </source>
</evidence>
<evidence type="ECO:0000313" key="2">
    <source>
        <dbReference type="EMBL" id="KAK7243295.1"/>
    </source>
</evidence>
<keyword evidence="3" id="KW-1185">Reference proteome</keyword>
<comment type="caution">
    <text evidence="2">The sequence shown here is derived from an EMBL/GenBank/DDBJ whole genome shotgun (WGS) entry which is preliminary data.</text>
</comment>
<reference evidence="2 3" key="1">
    <citation type="submission" date="2024-01" db="EMBL/GenBank/DDBJ databases">
        <title>The genomes of 5 underutilized Papilionoideae crops provide insights into root nodulation and disease resistanc.</title>
        <authorList>
            <person name="Yuan L."/>
        </authorList>
    </citation>
    <scope>NUCLEOTIDE SEQUENCE [LARGE SCALE GENOMIC DNA]</scope>
    <source>
        <strain evidence="2">ZHUSHIDOU_FW_LH</strain>
        <tissue evidence="2">Leaf</tissue>
    </source>
</reference>
<gene>
    <name evidence="2" type="ORF">RIF29_38088</name>
</gene>
<dbReference type="Proteomes" id="UP001372338">
    <property type="component" value="Unassembled WGS sequence"/>
</dbReference>
<sequence length="126" mass="13597">MSPLGYKKHVKKVWVEKKKPSRDDIEKIDDALRTNDEEAVNQAVADANKGGSEPTSSNDTVVAETVICDSSSAGVDTPFFAKNKEGTSQDPGSAQPWIPVKTRSKNRHEQNQGKSTIQGQASKANG</sequence>
<feature type="compositionally biased region" description="Polar residues" evidence="1">
    <location>
        <begin position="112"/>
        <end position="126"/>
    </location>
</feature>
<protein>
    <submittedName>
        <fullName evidence="2">Uncharacterized protein</fullName>
    </submittedName>
</protein>
<feature type="region of interest" description="Disordered" evidence="1">
    <location>
        <begin position="73"/>
        <end position="126"/>
    </location>
</feature>
<feature type="region of interest" description="Disordered" evidence="1">
    <location>
        <begin position="18"/>
        <end position="38"/>
    </location>
</feature>
<organism evidence="2 3">
    <name type="scientific">Crotalaria pallida</name>
    <name type="common">Smooth rattlebox</name>
    <name type="synonym">Crotalaria striata</name>
    <dbReference type="NCBI Taxonomy" id="3830"/>
    <lineage>
        <taxon>Eukaryota</taxon>
        <taxon>Viridiplantae</taxon>
        <taxon>Streptophyta</taxon>
        <taxon>Embryophyta</taxon>
        <taxon>Tracheophyta</taxon>
        <taxon>Spermatophyta</taxon>
        <taxon>Magnoliopsida</taxon>
        <taxon>eudicotyledons</taxon>
        <taxon>Gunneridae</taxon>
        <taxon>Pentapetalae</taxon>
        <taxon>rosids</taxon>
        <taxon>fabids</taxon>
        <taxon>Fabales</taxon>
        <taxon>Fabaceae</taxon>
        <taxon>Papilionoideae</taxon>
        <taxon>50 kb inversion clade</taxon>
        <taxon>genistoids sensu lato</taxon>
        <taxon>core genistoids</taxon>
        <taxon>Crotalarieae</taxon>
        <taxon>Crotalaria</taxon>
    </lineage>
</organism>
<accession>A0AAN9E423</accession>